<evidence type="ECO:0000313" key="1">
    <source>
        <dbReference type="EMBL" id="MBW94771.1"/>
    </source>
</evidence>
<protein>
    <submittedName>
        <fullName evidence="1">Uncharacterized protein</fullName>
    </submittedName>
</protein>
<reference evidence="1" key="1">
    <citation type="submission" date="2018-02" db="EMBL/GenBank/DDBJ databases">
        <title>Rhizophora mucronata_Transcriptome.</title>
        <authorList>
            <person name="Meera S.P."/>
            <person name="Sreeshan A."/>
            <person name="Augustine A."/>
        </authorList>
    </citation>
    <scope>NUCLEOTIDE SEQUENCE</scope>
    <source>
        <tissue evidence="1">Leaf</tissue>
    </source>
</reference>
<dbReference type="AlphaFoldDB" id="A0A2P2JMR5"/>
<sequence length="46" mass="5344">MFLLKIADLNLFSCLYRNSLVFLLFVNRDVDKKSGGLRTRCFGVFI</sequence>
<organism evidence="1">
    <name type="scientific">Rhizophora mucronata</name>
    <name type="common">Asiatic mangrove</name>
    <dbReference type="NCBI Taxonomy" id="61149"/>
    <lineage>
        <taxon>Eukaryota</taxon>
        <taxon>Viridiplantae</taxon>
        <taxon>Streptophyta</taxon>
        <taxon>Embryophyta</taxon>
        <taxon>Tracheophyta</taxon>
        <taxon>Spermatophyta</taxon>
        <taxon>Magnoliopsida</taxon>
        <taxon>eudicotyledons</taxon>
        <taxon>Gunneridae</taxon>
        <taxon>Pentapetalae</taxon>
        <taxon>rosids</taxon>
        <taxon>fabids</taxon>
        <taxon>Malpighiales</taxon>
        <taxon>Rhizophoraceae</taxon>
        <taxon>Rhizophora</taxon>
    </lineage>
</organism>
<proteinExistence type="predicted"/>
<dbReference type="EMBL" id="GGEC01014288">
    <property type="protein sequence ID" value="MBW94771.1"/>
    <property type="molecule type" value="Transcribed_RNA"/>
</dbReference>
<accession>A0A2P2JMR5</accession>
<name>A0A2P2JMR5_RHIMU</name>